<sequence>MQIQLGLPMDESILTESVQSANWGAICYDLLGVIPDNIYGGRIEMGWLRDTFSKPGNDSTKVERIRYARAYILEMIGGYLMLDLSRNLVHLRWLLKLVDFRVVGKLSWGSAVLTTFYREMCGRIECCGNLDSQPIPVTTEGSGFVASHICCQKSRGVGAYPSLYMYPNMFPFPSPMPSWNAWPNASPFLMTPTQLTIYRPSSQEGSHEALSGSSSHYQSPLPNGIQHLRILYSIKVGHPPNTHNQNNHNPA</sequence>
<comment type="caution">
    <text evidence="2">The sequence shown here is derived from an EMBL/GenBank/DDBJ whole genome shotgun (WGS) entry which is preliminary data.</text>
</comment>
<dbReference type="InterPro" id="IPR044824">
    <property type="entry name" value="MAIN-like"/>
</dbReference>
<evidence type="ECO:0000313" key="2">
    <source>
        <dbReference type="EMBL" id="KAG8478692.1"/>
    </source>
</evidence>
<dbReference type="GO" id="GO:0010073">
    <property type="term" value="P:meristem maintenance"/>
    <property type="evidence" value="ECO:0007669"/>
    <property type="project" value="InterPro"/>
</dbReference>
<accession>A0A8J5YCP8</accession>
<feature type="domain" description="Aminotransferase-like plant mobile" evidence="1">
    <location>
        <begin position="3"/>
        <end position="121"/>
    </location>
</feature>
<reference evidence="2 3" key="1">
    <citation type="journal article" date="2021" name="bioRxiv">
        <title>The Gossypium anomalum genome as a resource for cotton improvement and evolutionary analysis of hybrid incompatibility.</title>
        <authorList>
            <person name="Grover C.E."/>
            <person name="Yuan D."/>
            <person name="Arick M.A."/>
            <person name="Miller E.R."/>
            <person name="Hu G."/>
            <person name="Peterson D.G."/>
            <person name="Wendel J.F."/>
            <person name="Udall J.A."/>
        </authorList>
    </citation>
    <scope>NUCLEOTIDE SEQUENCE [LARGE SCALE GENOMIC DNA]</scope>
    <source>
        <strain evidence="2">JFW-Udall</strain>
        <tissue evidence="2">Leaf</tissue>
    </source>
</reference>
<name>A0A8J5YCP8_9ROSI</name>
<proteinExistence type="predicted"/>
<dbReference type="Pfam" id="PF10536">
    <property type="entry name" value="PMD"/>
    <property type="match status" value="1"/>
</dbReference>
<protein>
    <recommendedName>
        <fullName evidence="1">Aminotransferase-like plant mobile domain-containing protein</fullName>
    </recommendedName>
</protein>
<evidence type="ECO:0000259" key="1">
    <source>
        <dbReference type="Pfam" id="PF10536"/>
    </source>
</evidence>
<dbReference type="PANTHER" id="PTHR46033:SF8">
    <property type="entry name" value="PROTEIN MAINTENANCE OF MERISTEMS-LIKE"/>
    <property type="match status" value="1"/>
</dbReference>
<dbReference type="PANTHER" id="PTHR46033">
    <property type="entry name" value="PROTEIN MAIN-LIKE 2"/>
    <property type="match status" value="1"/>
</dbReference>
<organism evidence="2 3">
    <name type="scientific">Gossypium anomalum</name>
    <dbReference type="NCBI Taxonomy" id="47600"/>
    <lineage>
        <taxon>Eukaryota</taxon>
        <taxon>Viridiplantae</taxon>
        <taxon>Streptophyta</taxon>
        <taxon>Embryophyta</taxon>
        <taxon>Tracheophyta</taxon>
        <taxon>Spermatophyta</taxon>
        <taxon>Magnoliopsida</taxon>
        <taxon>eudicotyledons</taxon>
        <taxon>Gunneridae</taxon>
        <taxon>Pentapetalae</taxon>
        <taxon>rosids</taxon>
        <taxon>malvids</taxon>
        <taxon>Malvales</taxon>
        <taxon>Malvaceae</taxon>
        <taxon>Malvoideae</taxon>
        <taxon>Gossypium</taxon>
    </lineage>
</organism>
<dbReference type="EMBL" id="JAHUZN010000011">
    <property type="protein sequence ID" value="KAG8478692.1"/>
    <property type="molecule type" value="Genomic_DNA"/>
</dbReference>
<dbReference type="Proteomes" id="UP000701853">
    <property type="component" value="Chromosome 11"/>
</dbReference>
<keyword evidence="3" id="KW-1185">Reference proteome</keyword>
<evidence type="ECO:0000313" key="3">
    <source>
        <dbReference type="Proteomes" id="UP000701853"/>
    </source>
</evidence>
<dbReference type="InterPro" id="IPR019557">
    <property type="entry name" value="AminoTfrase-like_pln_mobile"/>
</dbReference>
<dbReference type="AlphaFoldDB" id="A0A8J5YCP8"/>
<dbReference type="OrthoDB" id="993948at2759"/>
<gene>
    <name evidence="2" type="ORF">CXB51_028557</name>
</gene>